<evidence type="ECO:0000313" key="1">
    <source>
        <dbReference type="EMBL" id="GAH71390.1"/>
    </source>
</evidence>
<sequence>MDLVFQNPSSETLSGTIMVALPDRASPCYLGMFLGRGSEAIQKVIDPGMLPGLLNPAPSLPDILLAPEISLSAKWETEQVVFDWGELRSAQVVEPVKGRKTYESVTRLRIDPALAEWAGSSTFSTRIFPIQPQSLKRIVFAYDQSLIPSDGKIVFPLPTLPKDVRNTRLIVHDVSTSFRKSSVWVGQTEVKPVRTQAGLMWAIDSSSPDRGVAFF</sequence>
<comment type="caution">
    <text evidence="1">The sequence shown here is derived from an EMBL/GenBank/DDBJ whole genome shotgun (WGS) entry which is preliminary data.</text>
</comment>
<proteinExistence type="predicted"/>
<accession>X1IQ63</accession>
<dbReference type="AlphaFoldDB" id="X1IQ63"/>
<feature type="non-terminal residue" evidence="1">
    <location>
        <position position="215"/>
    </location>
</feature>
<protein>
    <submittedName>
        <fullName evidence="1">Uncharacterized protein</fullName>
    </submittedName>
</protein>
<reference evidence="1" key="1">
    <citation type="journal article" date="2014" name="Front. Microbiol.">
        <title>High frequency of phylogenetically diverse reductive dehalogenase-homologous genes in deep subseafloor sedimentary metagenomes.</title>
        <authorList>
            <person name="Kawai M."/>
            <person name="Futagami T."/>
            <person name="Toyoda A."/>
            <person name="Takaki Y."/>
            <person name="Nishi S."/>
            <person name="Hori S."/>
            <person name="Arai W."/>
            <person name="Tsubouchi T."/>
            <person name="Morono Y."/>
            <person name="Uchiyama I."/>
            <person name="Ito T."/>
            <person name="Fujiyama A."/>
            <person name="Inagaki F."/>
            <person name="Takami H."/>
        </authorList>
    </citation>
    <scope>NUCLEOTIDE SEQUENCE</scope>
    <source>
        <strain evidence="1">Expedition CK06-06</strain>
    </source>
</reference>
<gene>
    <name evidence="1" type="ORF">S03H2_45486</name>
</gene>
<organism evidence="1">
    <name type="scientific">marine sediment metagenome</name>
    <dbReference type="NCBI Taxonomy" id="412755"/>
    <lineage>
        <taxon>unclassified sequences</taxon>
        <taxon>metagenomes</taxon>
        <taxon>ecological metagenomes</taxon>
    </lineage>
</organism>
<dbReference type="EMBL" id="BARU01028502">
    <property type="protein sequence ID" value="GAH71390.1"/>
    <property type="molecule type" value="Genomic_DNA"/>
</dbReference>
<name>X1IQ63_9ZZZZ</name>